<evidence type="ECO:0000313" key="2">
    <source>
        <dbReference type="EMBL" id="SBS95872.1"/>
    </source>
</evidence>
<protein>
    <submittedName>
        <fullName evidence="2">PIR Superfamily Protein</fullName>
    </submittedName>
</protein>
<feature type="transmembrane region" description="Helical" evidence="1">
    <location>
        <begin position="258"/>
        <end position="280"/>
    </location>
</feature>
<proteinExistence type="predicted"/>
<name>A0A1A8WSF2_PLAOA</name>
<sequence>MSFEKGENYYEIAKGLASYETTYNNIMNKPEENYNSTCTQIISNNLDDTTDFMEPCLEILKNLSYIKRNNYESDKNIQCKYMNFRLNNQLKEIRGRQYAAPDFYEKFKTHYSDDMKNWNICKGEIQEINSEILKNIEVLYKLYINFNNFTSSYLTTTDNRCNYGDECVNLYNTHVKSCTSQEQNKFCKELINFQKMYNKHTVFKHVCENVQKCLPNPGAESQSQLLQNIGRCDGSSAEDDISEDEDLSEDDFVGMSSLQFSVALAIILLLIICFLFFYFFKFTPFGTWYSLQIKKKKRIFNNLYERARKLLYNSANESINLQNSEFNIPYNFTRDE</sequence>
<keyword evidence="1" id="KW-0472">Membrane</keyword>
<keyword evidence="1" id="KW-0812">Transmembrane</keyword>
<accession>A0A1A8WSF2</accession>
<keyword evidence="1" id="KW-1133">Transmembrane helix</keyword>
<reference evidence="3" key="1">
    <citation type="submission" date="2016-05" db="EMBL/GenBank/DDBJ databases">
        <authorList>
            <person name="Naeem Raeece"/>
        </authorList>
    </citation>
    <scope>NUCLEOTIDE SEQUENCE [LARGE SCALE GENOMIC DNA]</scope>
</reference>
<dbReference type="EMBL" id="FLQU01002195">
    <property type="protein sequence ID" value="SBS95872.1"/>
    <property type="molecule type" value="Genomic_DNA"/>
</dbReference>
<dbReference type="InterPro" id="IPR008780">
    <property type="entry name" value="Plasmodium_Vir"/>
</dbReference>
<dbReference type="Proteomes" id="UP000078560">
    <property type="component" value="Unassembled WGS sequence"/>
</dbReference>
<dbReference type="AlphaFoldDB" id="A0A1A8WSF2"/>
<organism evidence="2 3">
    <name type="scientific">Plasmodium ovale curtisi</name>
    <dbReference type="NCBI Taxonomy" id="864141"/>
    <lineage>
        <taxon>Eukaryota</taxon>
        <taxon>Sar</taxon>
        <taxon>Alveolata</taxon>
        <taxon>Apicomplexa</taxon>
        <taxon>Aconoidasida</taxon>
        <taxon>Haemosporida</taxon>
        <taxon>Plasmodiidae</taxon>
        <taxon>Plasmodium</taxon>
        <taxon>Plasmodium (Plasmodium)</taxon>
    </lineage>
</organism>
<dbReference type="Pfam" id="PF05795">
    <property type="entry name" value="Plasmodium_Vir"/>
    <property type="match status" value="2"/>
</dbReference>
<evidence type="ECO:0000313" key="3">
    <source>
        <dbReference type="Proteomes" id="UP000078560"/>
    </source>
</evidence>
<evidence type="ECO:0000256" key="1">
    <source>
        <dbReference type="SAM" id="Phobius"/>
    </source>
</evidence>
<gene>
    <name evidence="2" type="ORF">POVCU2_0099400</name>
</gene>